<keyword evidence="4" id="KW-1185">Reference proteome</keyword>
<evidence type="ECO:0000313" key="4">
    <source>
        <dbReference type="Proteomes" id="UP000310017"/>
    </source>
</evidence>
<organism evidence="3 4">
    <name type="scientific">Aggregatimonas sangjinii</name>
    <dbReference type="NCBI Taxonomy" id="2583587"/>
    <lineage>
        <taxon>Bacteria</taxon>
        <taxon>Pseudomonadati</taxon>
        <taxon>Bacteroidota</taxon>
        <taxon>Flavobacteriia</taxon>
        <taxon>Flavobacteriales</taxon>
        <taxon>Flavobacteriaceae</taxon>
        <taxon>Aggregatimonas</taxon>
    </lineage>
</organism>
<protein>
    <submittedName>
        <fullName evidence="3">GIY-YIG nuclease family protein</fullName>
    </submittedName>
</protein>
<comment type="similarity">
    <text evidence="1">Belongs to the UPF0213 family.</text>
</comment>
<gene>
    <name evidence="3" type="ORF">FGM00_15315</name>
</gene>
<dbReference type="Proteomes" id="UP000310017">
    <property type="component" value="Chromosome"/>
</dbReference>
<dbReference type="Gene3D" id="3.40.1440.10">
    <property type="entry name" value="GIY-YIG endonuclease"/>
    <property type="match status" value="1"/>
</dbReference>
<dbReference type="InterPro" id="IPR000305">
    <property type="entry name" value="GIY-YIG_endonuc"/>
</dbReference>
<dbReference type="AlphaFoldDB" id="A0A5B7SW05"/>
<feature type="domain" description="GIY-YIG" evidence="2">
    <location>
        <begin position="1"/>
        <end position="72"/>
    </location>
</feature>
<evidence type="ECO:0000313" key="3">
    <source>
        <dbReference type="EMBL" id="QCX02392.1"/>
    </source>
</evidence>
<dbReference type="InterPro" id="IPR050190">
    <property type="entry name" value="UPF0213_domain"/>
</dbReference>
<sequence>MTTNKNKTVLYAGATNAIERRLNEHHYRIYPNTFTKRYNYYVLIYFEECEEVNNAFVRERQLKSWRRKKKEELINASNTNGEDIELVSSSSE</sequence>
<name>A0A5B7SW05_9FLAO</name>
<dbReference type="OrthoDB" id="9807770at2"/>
<evidence type="ECO:0000259" key="2">
    <source>
        <dbReference type="PROSITE" id="PS50164"/>
    </source>
</evidence>
<dbReference type="PANTHER" id="PTHR34477:SF5">
    <property type="entry name" value="BSL5627 PROTEIN"/>
    <property type="match status" value="1"/>
</dbReference>
<dbReference type="PROSITE" id="PS50164">
    <property type="entry name" value="GIY_YIG"/>
    <property type="match status" value="1"/>
</dbReference>
<proteinExistence type="inferred from homology"/>
<accession>A0A5B7SW05</accession>
<dbReference type="Pfam" id="PF01541">
    <property type="entry name" value="GIY-YIG"/>
    <property type="match status" value="1"/>
</dbReference>
<dbReference type="EMBL" id="CP040710">
    <property type="protein sequence ID" value="QCX02392.1"/>
    <property type="molecule type" value="Genomic_DNA"/>
</dbReference>
<reference evidence="3 4" key="1">
    <citation type="submission" date="2019-05" db="EMBL/GenBank/DDBJ databases">
        <title>Genome sequencing of F202Z8.</title>
        <authorList>
            <person name="Kwon Y.M."/>
        </authorList>
    </citation>
    <scope>NUCLEOTIDE SEQUENCE [LARGE SCALE GENOMIC DNA]</scope>
    <source>
        <strain evidence="3 4">F202Z8</strain>
    </source>
</reference>
<dbReference type="SUPFAM" id="SSF82771">
    <property type="entry name" value="GIY-YIG endonuclease"/>
    <property type="match status" value="1"/>
</dbReference>
<dbReference type="InterPro" id="IPR035901">
    <property type="entry name" value="GIY-YIG_endonuc_sf"/>
</dbReference>
<dbReference type="KEGG" id="asag:FGM00_15315"/>
<evidence type="ECO:0000256" key="1">
    <source>
        <dbReference type="ARBA" id="ARBA00007435"/>
    </source>
</evidence>
<dbReference type="PANTHER" id="PTHR34477">
    <property type="entry name" value="UPF0213 PROTEIN YHBQ"/>
    <property type="match status" value="1"/>
</dbReference>